<feature type="signal peptide" evidence="1">
    <location>
        <begin position="1"/>
        <end position="19"/>
    </location>
</feature>
<feature type="chain" id="PRO_5031560297" evidence="1">
    <location>
        <begin position="20"/>
        <end position="115"/>
    </location>
</feature>
<evidence type="ECO:0000313" key="2">
    <source>
        <dbReference type="EMBL" id="CAE2235680.1"/>
    </source>
</evidence>
<gene>
    <name evidence="2" type="ORF">OAUR00152_LOCUS13729</name>
</gene>
<accession>A0A7S4IPH5</accession>
<proteinExistence type="predicted"/>
<dbReference type="EMBL" id="HBKQ01020290">
    <property type="protein sequence ID" value="CAE2235680.1"/>
    <property type="molecule type" value="Transcribed_RNA"/>
</dbReference>
<sequence>MCLSAQTLLLLACSTTLVAFSFPLHNGGGVQATTICRRSWFSKVAEASAFTFPVAFSASAARADDVNCVNECMKECTKIAPGEANKAYCRSNCEDYCKGDGPTAKGDVVRQDLSE</sequence>
<protein>
    <submittedName>
        <fullName evidence="2">Uncharacterized protein</fullName>
    </submittedName>
</protein>
<name>A0A7S4IPH5_9STRA</name>
<evidence type="ECO:0000256" key="1">
    <source>
        <dbReference type="SAM" id="SignalP"/>
    </source>
</evidence>
<organism evidence="2">
    <name type="scientific">Odontella aurita</name>
    <dbReference type="NCBI Taxonomy" id="265563"/>
    <lineage>
        <taxon>Eukaryota</taxon>
        <taxon>Sar</taxon>
        <taxon>Stramenopiles</taxon>
        <taxon>Ochrophyta</taxon>
        <taxon>Bacillariophyta</taxon>
        <taxon>Mediophyceae</taxon>
        <taxon>Biddulphiophycidae</taxon>
        <taxon>Eupodiscales</taxon>
        <taxon>Odontellaceae</taxon>
        <taxon>Odontella</taxon>
    </lineage>
</organism>
<reference evidence="2" key="1">
    <citation type="submission" date="2021-01" db="EMBL/GenBank/DDBJ databases">
        <authorList>
            <person name="Corre E."/>
            <person name="Pelletier E."/>
            <person name="Niang G."/>
            <person name="Scheremetjew M."/>
            <person name="Finn R."/>
            <person name="Kale V."/>
            <person name="Holt S."/>
            <person name="Cochrane G."/>
            <person name="Meng A."/>
            <person name="Brown T."/>
            <person name="Cohen L."/>
        </authorList>
    </citation>
    <scope>NUCLEOTIDE SEQUENCE</scope>
    <source>
        <strain evidence="2">Isolate 1302-5</strain>
    </source>
</reference>
<keyword evidence="1" id="KW-0732">Signal</keyword>
<dbReference type="AlphaFoldDB" id="A0A7S4IPH5"/>